<feature type="binding site" evidence="16">
    <location>
        <position position="11"/>
    </location>
    <ligand>
        <name>substrate</name>
    </ligand>
</feature>
<evidence type="ECO:0000256" key="4">
    <source>
        <dbReference type="ARBA" id="ARBA00022679"/>
    </source>
</evidence>
<dbReference type="NCBIfam" id="NF004316">
    <property type="entry name" value="PRK05711.1"/>
    <property type="match status" value="1"/>
</dbReference>
<dbReference type="PANTHER" id="PTHR30231:SF41">
    <property type="entry name" value="DNA POLYMERASE III SUBUNIT EPSILON"/>
    <property type="match status" value="1"/>
</dbReference>
<evidence type="ECO:0000256" key="11">
    <source>
        <dbReference type="ARBA" id="ARBA00022842"/>
    </source>
</evidence>
<keyword evidence="21" id="KW-1185">Reference proteome</keyword>
<evidence type="ECO:0000256" key="2">
    <source>
        <dbReference type="ARBA" id="ARBA00012417"/>
    </source>
</evidence>
<dbReference type="RefSeq" id="WP_013464558.1">
    <property type="nucleotide sequence ID" value="NZ_BJXY01000021.1"/>
</dbReference>
<dbReference type="GeneID" id="99693790"/>
<comment type="catalytic activity">
    <reaction evidence="14 18">
        <text>DNA(n) + a 2'-deoxyribonucleoside 5'-triphosphate = DNA(n+1) + diphosphate</text>
        <dbReference type="Rhea" id="RHEA:22508"/>
        <dbReference type="Rhea" id="RHEA-COMP:17339"/>
        <dbReference type="Rhea" id="RHEA-COMP:17340"/>
        <dbReference type="ChEBI" id="CHEBI:33019"/>
        <dbReference type="ChEBI" id="CHEBI:61560"/>
        <dbReference type="ChEBI" id="CHEBI:173112"/>
        <dbReference type="EC" id="2.7.7.7"/>
    </reaction>
</comment>
<dbReference type="SUPFAM" id="SSF53098">
    <property type="entry name" value="Ribonuclease H-like"/>
    <property type="match status" value="1"/>
</dbReference>
<evidence type="ECO:0000256" key="14">
    <source>
        <dbReference type="ARBA" id="ARBA00049244"/>
    </source>
</evidence>
<dbReference type="InterPro" id="IPR012337">
    <property type="entry name" value="RNaseH-like_sf"/>
</dbReference>
<accession>A0AA37W5C1</accession>
<dbReference type="GO" id="GO:0003677">
    <property type="term" value="F:DNA binding"/>
    <property type="evidence" value="ECO:0007669"/>
    <property type="project" value="InterPro"/>
</dbReference>
<feature type="binding site" evidence="16">
    <location>
        <position position="59"/>
    </location>
    <ligand>
        <name>substrate</name>
    </ligand>
</feature>
<feature type="binding site" evidence="17">
    <location>
        <position position="160"/>
    </location>
    <ligand>
        <name>a divalent metal cation</name>
        <dbReference type="ChEBI" id="CHEBI:60240"/>
        <label>1</label>
        <note>catalytic</note>
    </ligand>
</feature>
<evidence type="ECO:0000256" key="18">
    <source>
        <dbReference type="RuleBase" id="RU364087"/>
    </source>
</evidence>
<reference evidence="20" key="1">
    <citation type="journal article" date="2014" name="Int. J. Syst. Evol. Microbiol.">
        <title>Complete genome sequence of Corynebacterium casei LMG S-19264T (=DSM 44701T), isolated from a smear-ripened cheese.</title>
        <authorList>
            <consortium name="US DOE Joint Genome Institute (JGI-PGF)"/>
            <person name="Walter F."/>
            <person name="Albersmeier A."/>
            <person name="Kalinowski J."/>
            <person name="Ruckert C."/>
        </authorList>
    </citation>
    <scope>NUCLEOTIDE SEQUENCE</scope>
    <source>
        <strain evidence="20">NBRC 103034</strain>
    </source>
</reference>
<evidence type="ECO:0000256" key="10">
    <source>
        <dbReference type="ARBA" id="ARBA00022839"/>
    </source>
</evidence>
<evidence type="ECO:0000256" key="5">
    <source>
        <dbReference type="ARBA" id="ARBA00022695"/>
    </source>
</evidence>
<dbReference type="GO" id="GO:0045004">
    <property type="term" value="P:DNA replication proofreading"/>
    <property type="evidence" value="ECO:0007669"/>
    <property type="project" value="TreeGrafter"/>
</dbReference>
<evidence type="ECO:0000256" key="13">
    <source>
        <dbReference type="ARBA" id="ARBA00023211"/>
    </source>
</evidence>
<feature type="binding site" evidence="17">
    <location>
        <position position="11"/>
    </location>
    <ligand>
        <name>a divalent metal cation</name>
        <dbReference type="ChEBI" id="CHEBI:60240"/>
        <label>1</label>
        <note>catalytic</note>
    </ligand>
</feature>
<evidence type="ECO:0000256" key="15">
    <source>
        <dbReference type="PIRSR" id="PIRSR606309-1"/>
    </source>
</evidence>
<comment type="cofactor">
    <cofactor evidence="17">
        <name>Mg(2+)</name>
        <dbReference type="ChEBI" id="CHEBI:18420"/>
    </cofactor>
    <cofactor evidence="17">
        <name>Mn(2+)</name>
        <dbReference type="ChEBI" id="CHEBI:29035"/>
    </cofactor>
    <text evidence="17">Binds 2 divalent metal cations. Magnesium or manganese.</text>
</comment>
<keyword evidence="7 18" id="KW-0540">Nuclease</keyword>
<comment type="cofactor">
    <cofactor evidence="1 18">
        <name>Mn(2+)</name>
        <dbReference type="ChEBI" id="CHEBI:29035"/>
    </cofactor>
</comment>
<dbReference type="NCBIfam" id="TIGR01406">
    <property type="entry name" value="dnaQ_proteo"/>
    <property type="match status" value="1"/>
</dbReference>
<feature type="binding site" evidence="16">
    <location>
        <position position="54"/>
    </location>
    <ligand>
        <name>substrate</name>
    </ligand>
</feature>
<keyword evidence="6 18" id="KW-0235">DNA replication</keyword>
<keyword evidence="10 18" id="KW-0269">Exonuclease</keyword>
<dbReference type="GO" id="GO:0046872">
    <property type="term" value="F:metal ion binding"/>
    <property type="evidence" value="ECO:0007669"/>
    <property type="project" value="UniProtKB-KW"/>
</dbReference>
<comment type="subunit">
    <text evidence="18">DNA polymerase III contains a core (composed of alpha, epsilon and theta chains) that associates with a tau subunit. This core dimerizes to form the POLIII' complex. PolIII' associates with the gamma complex (composed of gamma, delta, delta', psi and chi chains) and with the beta chain to form the complete DNA polymerase III complex.</text>
</comment>
<dbReference type="Proteomes" id="UP001161408">
    <property type="component" value="Unassembled WGS sequence"/>
</dbReference>
<dbReference type="InterPro" id="IPR006054">
    <property type="entry name" value="DnaQ"/>
</dbReference>
<keyword evidence="5 18" id="KW-0548">Nucleotidyltransferase</keyword>
<feature type="binding site" evidence="16">
    <location>
        <position position="9"/>
    </location>
    <ligand>
        <name>substrate</name>
    </ligand>
</feature>
<evidence type="ECO:0000256" key="3">
    <source>
        <dbReference type="ARBA" id="ARBA00020352"/>
    </source>
</evidence>
<dbReference type="InterPro" id="IPR013520">
    <property type="entry name" value="Ribonucl_H"/>
</dbReference>
<evidence type="ECO:0000256" key="8">
    <source>
        <dbReference type="ARBA" id="ARBA00022723"/>
    </source>
</evidence>
<dbReference type="Gene3D" id="3.30.420.10">
    <property type="entry name" value="Ribonuclease H-like superfamily/Ribonuclease H"/>
    <property type="match status" value="1"/>
</dbReference>
<name>A0AA37W5C1_9GAMM</name>
<evidence type="ECO:0000256" key="7">
    <source>
        <dbReference type="ARBA" id="ARBA00022722"/>
    </source>
</evidence>
<evidence type="ECO:0000259" key="19">
    <source>
        <dbReference type="SMART" id="SM00479"/>
    </source>
</evidence>
<evidence type="ECO:0000256" key="1">
    <source>
        <dbReference type="ARBA" id="ARBA00001936"/>
    </source>
</evidence>
<dbReference type="InterPro" id="IPR036397">
    <property type="entry name" value="RNaseH_sf"/>
</dbReference>
<dbReference type="FunFam" id="3.30.420.10:FF:000012">
    <property type="entry name" value="DNA polymerase III subunit epsilon"/>
    <property type="match status" value="1"/>
</dbReference>
<keyword evidence="11 17" id="KW-0460">Magnesium</keyword>
<evidence type="ECO:0000256" key="17">
    <source>
        <dbReference type="PIRSR" id="PIRSR606309-3"/>
    </source>
</evidence>
<feature type="active site" description="Proton acceptor" evidence="15">
    <location>
        <position position="155"/>
    </location>
</feature>
<comment type="function">
    <text evidence="18">DNA polymerase III is a complex, multichain enzyme responsible for most of the replicative synthesis in bacteria. The epsilon subunit contain the editing function and is a proofreading 3'-5' exonuclease.</text>
</comment>
<dbReference type="SMART" id="SM00479">
    <property type="entry name" value="EXOIII"/>
    <property type="match status" value="1"/>
</dbReference>
<comment type="caution">
    <text evidence="20">The sequence shown here is derived from an EMBL/GenBank/DDBJ whole genome shotgun (WGS) entry which is preliminary data.</text>
</comment>
<evidence type="ECO:0000256" key="9">
    <source>
        <dbReference type="ARBA" id="ARBA00022801"/>
    </source>
</evidence>
<organism evidence="20 21">
    <name type="scientific">Pseudoalteromonas tetraodonis GFC</name>
    <dbReference type="NCBI Taxonomy" id="1315271"/>
    <lineage>
        <taxon>Bacteria</taxon>
        <taxon>Pseudomonadati</taxon>
        <taxon>Pseudomonadota</taxon>
        <taxon>Gammaproteobacteria</taxon>
        <taxon>Alteromonadales</taxon>
        <taxon>Pseudoalteromonadaceae</taxon>
        <taxon>Pseudoalteromonas</taxon>
    </lineage>
</organism>
<gene>
    <name evidence="18 20" type="primary">dnaQ</name>
    <name evidence="20" type="ORF">GCM10007914_25620</name>
</gene>
<keyword evidence="13 17" id="KW-0464">Manganese</keyword>
<dbReference type="PANTHER" id="PTHR30231">
    <property type="entry name" value="DNA POLYMERASE III SUBUNIT EPSILON"/>
    <property type="match status" value="1"/>
</dbReference>
<proteinExistence type="predicted"/>
<keyword evidence="12 18" id="KW-0239">DNA-directed DNA polymerase</keyword>
<evidence type="ECO:0000313" key="20">
    <source>
        <dbReference type="EMBL" id="GLQ03681.1"/>
    </source>
</evidence>
<keyword evidence="4 18" id="KW-0808">Transferase</keyword>
<evidence type="ECO:0000256" key="16">
    <source>
        <dbReference type="PIRSR" id="PIRSR606309-2"/>
    </source>
</evidence>
<dbReference type="EMBL" id="BSNE01000014">
    <property type="protein sequence ID" value="GLQ03681.1"/>
    <property type="molecule type" value="Genomic_DNA"/>
</dbReference>
<protein>
    <recommendedName>
        <fullName evidence="3 18">DNA polymerase III subunit epsilon</fullName>
        <ecNumber evidence="2 18">2.7.7.7</ecNumber>
    </recommendedName>
</protein>
<keyword evidence="9 18" id="KW-0378">Hydrolase</keyword>
<feature type="domain" description="Exonuclease" evidence="19">
    <location>
        <begin position="4"/>
        <end position="177"/>
    </location>
</feature>
<dbReference type="NCBIfam" id="TIGR00573">
    <property type="entry name" value="dnaq"/>
    <property type="match status" value="1"/>
</dbReference>
<dbReference type="GO" id="GO:0003887">
    <property type="term" value="F:DNA-directed DNA polymerase activity"/>
    <property type="evidence" value="ECO:0007669"/>
    <property type="project" value="UniProtKB-KW"/>
</dbReference>
<dbReference type="GO" id="GO:0005829">
    <property type="term" value="C:cytosol"/>
    <property type="evidence" value="ECO:0007669"/>
    <property type="project" value="TreeGrafter"/>
</dbReference>
<evidence type="ECO:0000256" key="12">
    <source>
        <dbReference type="ARBA" id="ARBA00022932"/>
    </source>
</evidence>
<feature type="binding site" evidence="16">
    <location>
        <position position="160"/>
    </location>
    <ligand>
        <name>substrate</name>
    </ligand>
</feature>
<evidence type="ECO:0000313" key="21">
    <source>
        <dbReference type="Proteomes" id="UP001161408"/>
    </source>
</evidence>
<dbReference type="CDD" id="cd06131">
    <property type="entry name" value="DNA_pol_III_epsilon_Ecoli_like"/>
    <property type="match status" value="1"/>
</dbReference>
<dbReference type="GO" id="GO:0008408">
    <property type="term" value="F:3'-5' exonuclease activity"/>
    <property type="evidence" value="ECO:0007669"/>
    <property type="project" value="TreeGrafter"/>
</dbReference>
<dbReference type="EC" id="2.7.7.7" evidence="2 18"/>
<dbReference type="AlphaFoldDB" id="A0AA37W5C1"/>
<sequence length="237" mass="26890">MARRQIVLDTETTGIDPKQGHRIIEIGCVELMNRRLTGNNFHVYINPQRSIEEEAIDVHGITNEFLRDKPLFRDIAQEFFDYIKDAELVIHNAPFDIGHMDNEFALLNQGYQNTHDFCGVLDTLKMARDLHPGQKNNLDALCRRYDVDNTKRTLHGALLDSEILADVYLAMTGGQVKLNLNQNKDDSSEDQKGGIRRLNSDRAPLVVVAASEAEQSAHQSRLDIVQKEGGHCLWRAE</sequence>
<keyword evidence="8 17" id="KW-0479">Metal-binding</keyword>
<evidence type="ECO:0000256" key="6">
    <source>
        <dbReference type="ARBA" id="ARBA00022705"/>
    </source>
</evidence>
<dbReference type="Pfam" id="PF00929">
    <property type="entry name" value="RNase_T"/>
    <property type="match status" value="1"/>
</dbReference>
<dbReference type="InterPro" id="IPR006309">
    <property type="entry name" value="DnaQ_proteo"/>
</dbReference>
<reference evidence="20" key="2">
    <citation type="submission" date="2023-01" db="EMBL/GenBank/DDBJ databases">
        <title>Draft genome sequence of Pseudoalteromonas tetraodonis strain NBRC 103034.</title>
        <authorList>
            <person name="Sun Q."/>
            <person name="Mori K."/>
        </authorList>
    </citation>
    <scope>NUCLEOTIDE SEQUENCE</scope>
    <source>
        <strain evidence="20">NBRC 103034</strain>
    </source>
</reference>
<feature type="binding site" evidence="17">
    <location>
        <position position="9"/>
    </location>
    <ligand>
        <name>a divalent metal cation</name>
        <dbReference type="ChEBI" id="CHEBI:60240"/>
        <label>1</label>
        <note>catalytic</note>
    </ligand>
</feature>